<dbReference type="EMBL" id="CCYD01000252">
    <property type="protein sequence ID" value="CEG36793.1"/>
    <property type="molecule type" value="Genomic_DNA"/>
</dbReference>
<dbReference type="OMA" id="SDMPINE"/>
<feature type="compositionally biased region" description="Basic and acidic residues" evidence="1">
    <location>
        <begin position="504"/>
        <end position="513"/>
    </location>
</feature>
<dbReference type="RefSeq" id="XP_024573162.1">
    <property type="nucleotide sequence ID" value="XM_024722046.1"/>
</dbReference>
<protein>
    <submittedName>
        <fullName evidence="2">Uncharacterized protein</fullName>
    </submittedName>
</protein>
<keyword evidence="3" id="KW-1185">Reference proteome</keyword>
<evidence type="ECO:0000313" key="3">
    <source>
        <dbReference type="Proteomes" id="UP000054928"/>
    </source>
</evidence>
<name>A0A0P1A8Z9_PLAHL</name>
<reference evidence="3" key="1">
    <citation type="submission" date="2014-09" db="EMBL/GenBank/DDBJ databases">
        <authorList>
            <person name="Sharma Rahul"/>
            <person name="Thines Marco"/>
        </authorList>
    </citation>
    <scope>NUCLEOTIDE SEQUENCE [LARGE SCALE GENOMIC DNA]</scope>
</reference>
<feature type="compositionally biased region" description="Polar residues" evidence="1">
    <location>
        <begin position="803"/>
        <end position="814"/>
    </location>
</feature>
<dbReference type="OrthoDB" id="298589at2759"/>
<evidence type="ECO:0000313" key="2">
    <source>
        <dbReference type="EMBL" id="CEG36793.1"/>
    </source>
</evidence>
<accession>A0A0P1A8Z9</accession>
<dbReference type="AlphaFoldDB" id="A0A0P1A8Z9"/>
<organism evidence="2 3">
    <name type="scientific">Plasmopara halstedii</name>
    <name type="common">Downy mildew of sunflower</name>
    <dbReference type="NCBI Taxonomy" id="4781"/>
    <lineage>
        <taxon>Eukaryota</taxon>
        <taxon>Sar</taxon>
        <taxon>Stramenopiles</taxon>
        <taxon>Oomycota</taxon>
        <taxon>Peronosporomycetes</taxon>
        <taxon>Peronosporales</taxon>
        <taxon>Peronosporaceae</taxon>
        <taxon>Plasmopara</taxon>
    </lineage>
</organism>
<dbReference type="Proteomes" id="UP000054928">
    <property type="component" value="Unassembled WGS sequence"/>
</dbReference>
<feature type="region of interest" description="Disordered" evidence="1">
    <location>
        <begin position="760"/>
        <end position="814"/>
    </location>
</feature>
<sequence>MATALPLEGDGLVENLYQYLWSADNLGGDVQVPVPQTVIYRGSQPMAWYFTSRKCGRIKRKTREHLNSTLIEQSFTKMKASTEIVAYYLCQSDSESISPAIEYFDAEALHVFLFKRQKNSHASTSTSHRSAGILQQFLVPKGGHHSTLKAIWSPKLCLLERRENVHTLHDARFNVYERGVTFEEGGGVDSLSRPDPVRGSILPGMVQQLCERVVDYVSRVSYHKYRIARMVLRLQLDADDRLWLLWCSSMRLQSPLTAVASASAINIRPLDIVSDAKVSSLTFAQAFDNRSRFRSSAKFLEANDELCSGQSRCASCAQVVAQRALFPTTYRAVLAHFQYVLKFSDQCIDGDKRTSLEWPPNEQVVQQAGGVGFGICHHLKMTKSNNSVPGLTKVRRGGKQWQKRELIIPPVIRYIHPALLPEDYARLRQDPIFLHKTVGVCEHCCLVYADYTTASLEANALGARTSASAPACLRPVREKPKQIDYLDECSTELRLQTNSLGDSLTRKPHDRPPPIKPTALKPEGRFLTLQTGPRRILHSLPVTPQLPPRINAIQPSDSYAPGIPLSLYDDKCPQLQQKGAFIRERDQHNNATKAGGYSLGHMLDRLSKAKALRRLTSLGNSTQFRQNHSASAFADAIAGAKLEKNTEKSPYSIVQKIIGENGQSRRSSRNFVPQNGSVIKLPVKISVNGETKPVDLKYTHGKCLAVSKKRRFVSSREIQAAAEHRGFLEAALLNAQVQLNQIELSATLIKTTPIVEVEMPKDSKEAGKLRNRKQHTKNRLAGPYLRDNVVDSGEKEPEEPEQSKINDNVTNQND</sequence>
<evidence type="ECO:0000256" key="1">
    <source>
        <dbReference type="SAM" id="MobiDB-lite"/>
    </source>
</evidence>
<dbReference type="GeneID" id="36399107"/>
<proteinExistence type="predicted"/>
<feature type="region of interest" description="Disordered" evidence="1">
    <location>
        <begin position="499"/>
        <end position="520"/>
    </location>
</feature>
<feature type="compositionally biased region" description="Basic residues" evidence="1">
    <location>
        <begin position="769"/>
        <end position="778"/>
    </location>
</feature>